<evidence type="ECO:0000256" key="1">
    <source>
        <dbReference type="SAM" id="Phobius"/>
    </source>
</evidence>
<organism evidence="2">
    <name type="scientific">Candidatus Kentrum sp. FW</name>
    <dbReference type="NCBI Taxonomy" id="2126338"/>
    <lineage>
        <taxon>Bacteria</taxon>
        <taxon>Pseudomonadati</taxon>
        <taxon>Pseudomonadota</taxon>
        <taxon>Gammaproteobacteria</taxon>
        <taxon>Candidatus Kentrum</taxon>
    </lineage>
</organism>
<dbReference type="EMBL" id="CAADFD010000154">
    <property type="protein sequence ID" value="VFJ68859.1"/>
    <property type="molecule type" value="Genomic_DNA"/>
</dbReference>
<accession>A0A450SZC1</accession>
<reference evidence="2" key="1">
    <citation type="submission" date="2019-02" db="EMBL/GenBank/DDBJ databases">
        <authorList>
            <person name="Gruber-Vodicka R. H."/>
            <person name="Seah K. B. B."/>
        </authorList>
    </citation>
    <scope>NUCLEOTIDE SEQUENCE</scope>
    <source>
        <strain evidence="3">BECK_BZ106</strain>
        <strain evidence="2">BECK_BZ15</strain>
    </source>
</reference>
<evidence type="ECO:0000313" key="2">
    <source>
        <dbReference type="EMBL" id="VFJ59581.1"/>
    </source>
</evidence>
<keyword evidence="1" id="KW-0812">Transmembrane</keyword>
<feature type="transmembrane region" description="Helical" evidence="1">
    <location>
        <begin position="42"/>
        <end position="60"/>
    </location>
</feature>
<name>A0A450SZC1_9GAMM</name>
<protein>
    <submittedName>
        <fullName evidence="2">Uncharacterized protein</fullName>
    </submittedName>
</protein>
<gene>
    <name evidence="2" type="ORF">BECKFW1821A_GA0114235_10929</name>
    <name evidence="3" type="ORF">BECKFW1821B_GA0114236_11549</name>
</gene>
<keyword evidence="1" id="KW-0472">Membrane</keyword>
<proteinExistence type="predicted"/>
<dbReference type="AlphaFoldDB" id="A0A450SZC1"/>
<dbReference type="EMBL" id="CAADEW010000092">
    <property type="protein sequence ID" value="VFJ59581.1"/>
    <property type="molecule type" value="Genomic_DNA"/>
</dbReference>
<sequence>METWEQILLGAAAILILLWFLPGTKKAVEEGPKGTKEDWLGIIKPIGMVIAFVILLILIARG</sequence>
<evidence type="ECO:0000313" key="3">
    <source>
        <dbReference type="EMBL" id="VFJ68859.1"/>
    </source>
</evidence>
<keyword evidence="1" id="KW-1133">Transmembrane helix</keyword>